<keyword evidence="11" id="KW-0408">Iron</keyword>
<evidence type="ECO:0000256" key="15">
    <source>
        <dbReference type="ARBA" id="ARBA00024180"/>
    </source>
</evidence>
<dbReference type="EMBL" id="LNZH02000201">
    <property type="protein sequence ID" value="OCB86531.1"/>
    <property type="molecule type" value="Genomic_DNA"/>
</dbReference>
<dbReference type="SUPFAM" id="SSF46938">
    <property type="entry name" value="CRAL/TRIO N-terminal domain"/>
    <property type="match status" value="1"/>
</dbReference>
<feature type="region of interest" description="Disordered" evidence="17">
    <location>
        <begin position="1"/>
        <end position="42"/>
    </location>
</feature>
<dbReference type="InterPro" id="IPR042938">
    <property type="entry name" value="Sfh5"/>
</dbReference>
<evidence type="ECO:0000256" key="17">
    <source>
        <dbReference type="SAM" id="MobiDB-lite"/>
    </source>
</evidence>
<dbReference type="SMART" id="SM00516">
    <property type="entry name" value="SEC14"/>
    <property type="match status" value="1"/>
</dbReference>
<protein>
    <recommendedName>
        <fullName evidence="4 16">Phosphatidylinositol transfer protein SFH5</fullName>
        <shortName evidence="16">PITP SFH5</shortName>
    </recommendedName>
</protein>
<comment type="similarity">
    <text evidence="3 16">Belongs to the SFH5 family.</text>
</comment>
<comment type="function">
    <text evidence="15">Non-classical phosphatidylinositol (PtdIns) transfer protein (PITP), which exhibits PtdIns-binding/transfer activity in the absence of detectable PtdCho-binding/transfer activity. Regulates PtdIns(4,5)P2 homeostasis at the plasma membrane. Heme-binding protein that may play a role in organic oxidant-induced stress responses.</text>
</comment>
<evidence type="ECO:0000256" key="13">
    <source>
        <dbReference type="ARBA" id="ARBA00023136"/>
    </source>
</evidence>
<evidence type="ECO:0000256" key="2">
    <source>
        <dbReference type="ARBA" id="ARBA00004406"/>
    </source>
</evidence>
<evidence type="ECO:0000256" key="3">
    <source>
        <dbReference type="ARBA" id="ARBA00006667"/>
    </source>
</evidence>
<dbReference type="Pfam" id="PF03765">
    <property type="entry name" value="CRAL_TRIO_N"/>
    <property type="match status" value="1"/>
</dbReference>
<keyword evidence="12 16" id="KW-0445">Lipid transport</keyword>
<dbReference type="AlphaFoldDB" id="A0A9Q5HV17"/>
<evidence type="ECO:0000256" key="1">
    <source>
        <dbReference type="ARBA" id="ARBA00001970"/>
    </source>
</evidence>
<dbReference type="GO" id="GO:0005789">
    <property type="term" value="C:endoplasmic reticulum membrane"/>
    <property type="evidence" value="ECO:0007669"/>
    <property type="project" value="UniProtKB-SubCell"/>
</dbReference>
<keyword evidence="13 16" id="KW-0472">Membrane</keyword>
<dbReference type="OrthoDB" id="75724at2759"/>
<evidence type="ECO:0000256" key="10">
    <source>
        <dbReference type="ARBA" id="ARBA00022848"/>
    </source>
</evidence>
<evidence type="ECO:0000256" key="7">
    <source>
        <dbReference type="ARBA" id="ARBA00022617"/>
    </source>
</evidence>
<dbReference type="Proteomes" id="UP000757232">
    <property type="component" value="Unassembled WGS sequence"/>
</dbReference>
<evidence type="ECO:0000256" key="16">
    <source>
        <dbReference type="RuleBase" id="RU367059"/>
    </source>
</evidence>
<dbReference type="GO" id="GO:0008526">
    <property type="term" value="F:phosphatidylinositol transfer activity"/>
    <property type="evidence" value="ECO:0007669"/>
    <property type="project" value="UniProtKB-UniRule"/>
</dbReference>
<dbReference type="GO" id="GO:0017157">
    <property type="term" value="P:regulation of exocytosis"/>
    <property type="evidence" value="ECO:0007669"/>
    <property type="project" value="TreeGrafter"/>
</dbReference>
<dbReference type="InterPro" id="IPR036865">
    <property type="entry name" value="CRAL-TRIO_dom_sf"/>
</dbReference>
<organism evidence="19 20">
    <name type="scientific">Sanghuangporus baumii</name>
    <name type="common">Phellinus baumii</name>
    <dbReference type="NCBI Taxonomy" id="108892"/>
    <lineage>
        <taxon>Eukaryota</taxon>
        <taxon>Fungi</taxon>
        <taxon>Dikarya</taxon>
        <taxon>Basidiomycota</taxon>
        <taxon>Agaricomycotina</taxon>
        <taxon>Agaricomycetes</taxon>
        <taxon>Hymenochaetales</taxon>
        <taxon>Hymenochaetaceae</taxon>
        <taxon>Sanghuangporus</taxon>
    </lineage>
</organism>
<dbReference type="CDD" id="cd00170">
    <property type="entry name" value="SEC14"/>
    <property type="match status" value="1"/>
</dbReference>
<keyword evidence="7" id="KW-0349">Heme</keyword>
<dbReference type="GO" id="GO:0005829">
    <property type="term" value="C:cytosol"/>
    <property type="evidence" value="ECO:0007669"/>
    <property type="project" value="TreeGrafter"/>
</dbReference>
<dbReference type="Gene3D" id="3.40.525.10">
    <property type="entry name" value="CRAL-TRIO lipid binding domain"/>
    <property type="match status" value="1"/>
</dbReference>
<evidence type="ECO:0000256" key="5">
    <source>
        <dbReference type="ARBA" id="ARBA00022448"/>
    </source>
</evidence>
<comment type="subcellular location">
    <subcellularLocation>
        <location evidence="16">Cytoplasm</location>
    </subcellularLocation>
    <subcellularLocation>
        <location evidence="2 16">Endoplasmic reticulum membrane</location>
        <topology evidence="2 16">Peripheral membrane protein</topology>
    </subcellularLocation>
    <subcellularLocation>
        <location evidence="16">Microsome membrane</location>
        <topology evidence="16">Peripheral membrane protein</topology>
    </subcellularLocation>
</comment>
<dbReference type="GO" id="GO:0046872">
    <property type="term" value="F:metal ion binding"/>
    <property type="evidence" value="ECO:0007669"/>
    <property type="project" value="UniProtKB-KW"/>
</dbReference>
<evidence type="ECO:0000259" key="18">
    <source>
        <dbReference type="PROSITE" id="PS50191"/>
    </source>
</evidence>
<feature type="domain" description="CRAL-TRIO" evidence="18">
    <location>
        <begin position="129"/>
        <end position="304"/>
    </location>
</feature>
<comment type="caution">
    <text evidence="19">The sequence shown here is derived from an EMBL/GenBank/DDBJ whole genome shotgun (WGS) entry which is preliminary data.</text>
</comment>
<evidence type="ECO:0000313" key="20">
    <source>
        <dbReference type="Proteomes" id="UP000757232"/>
    </source>
</evidence>
<dbReference type="GO" id="GO:0032541">
    <property type="term" value="C:cortical endoplasmic reticulum"/>
    <property type="evidence" value="ECO:0007669"/>
    <property type="project" value="TreeGrafter"/>
</dbReference>
<comment type="catalytic activity">
    <reaction evidence="14">
        <text>a 1,2-diacyl-sn-glycero-3-phospho-(1D-myo-inositol)(in) = a 1,2-diacyl-sn-glycero-3-phospho-(1D-myo-inositol)(out)</text>
        <dbReference type="Rhea" id="RHEA:38691"/>
        <dbReference type="ChEBI" id="CHEBI:57880"/>
    </reaction>
    <physiologicalReaction direction="left-to-right" evidence="14">
        <dbReference type="Rhea" id="RHEA:38692"/>
    </physiologicalReaction>
</comment>
<dbReference type="InterPro" id="IPR036273">
    <property type="entry name" value="CRAL/TRIO_N_dom_sf"/>
</dbReference>
<reference evidence="19" key="1">
    <citation type="submission" date="2016-06" db="EMBL/GenBank/DDBJ databases">
        <title>Draft Genome sequence of the fungus Inonotus baumii.</title>
        <authorList>
            <person name="Zhu H."/>
            <person name="Lin W."/>
        </authorList>
    </citation>
    <scope>NUCLEOTIDE SEQUENCE</scope>
    <source>
        <strain evidence="19">821</strain>
    </source>
</reference>
<sequence>MTEPVITEAPTTITEEVPAATKTAEPAESTTPAPEVEEPQNALTKKFTDAEWKALKEFRTTLPSVVEEVYKSEKPETVKLWGVTIDPKGAPDARASVVLMKFLRARALNIEEARTMLVKTLNWRLEFKTDEILKEEFPQDVFGNIGHIYGKDKDGRPITYNLYGGNQDLKAVFGDVDRFIRWRIALMEKGIALMDFENIDQMIQIHDYEGVTLSSRDANSKKAASTASTMFQDYYPEFLYKKFFVNVPAIFTWIFWLFKPIISAQTLAKMSVVGTGPKVIGKELLTVIDVKELPKRYGGEAEAF</sequence>
<dbReference type="PROSITE" id="PS50191">
    <property type="entry name" value="CRAL_TRIO"/>
    <property type="match status" value="1"/>
</dbReference>
<keyword evidence="9 16" id="KW-0256">Endoplasmic reticulum</keyword>
<dbReference type="Pfam" id="PF00650">
    <property type="entry name" value="CRAL_TRIO"/>
    <property type="match status" value="1"/>
</dbReference>
<evidence type="ECO:0000256" key="9">
    <source>
        <dbReference type="ARBA" id="ARBA00022824"/>
    </source>
</evidence>
<evidence type="ECO:0000256" key="11">
    <source>
        <dbReference type="ARBA" id="ARBA00023004"/>
    </source>
</evidence>
<dbReference type="InterPro" id="IPR011074">
    <property type="entry name" value="CRAL/TRIO_N_dom"/>
</dbReference>
<evidence type="ECO:0000256" key="12">
    <source>
        <dbReference type="ARBA" id="ARBA00023055"/>
    </source>
</evidence>
<evidence type="ECO:0000256" key="8">
    <source>
        <dbReference type="ARBA" id="ARBA00022723"/>
    </source>
</evidence>
<keyword evidence="10 16" id="KW-0492">Microsome</keyword>
<keyword evidence="20" id="KW-1185">Reference proteome</keyword>
<accession>A0A9Q5HV17</accession>
<evidence type="ECO:0000256" key="4">
    <source>
        <dbReference type="ARBA" id="ARBA00018320"/>
    </source>
</evidence>
<dbReference type="SUPFAM" id="SSF52087">
    <property type="entry name" value="CRAL/TRIO domain"/>
    <property type="match status" value="1"/>
</dbReference>
<dbReference type="InterPro" id="IPR001251">
    <property type="entry name" value="CRAL-TRIO_dom"/>
</dbReference>
<keyword evidence="8" id="KW-0479">Metal-binding</keyword>
<dbReference type="GO" id="GO:0005886">
    <property type="term" value="C:plasma membrane"/>
    <property type="evidence" value="ECO:0007669"/>
    <property type="project" value="TreeGrafter"/>
</dbReference>
<evidence type="ECO:0000313" key="19">
    <source>
        <dbReference type="EMBL" id="OCB86531.1"/>
    </source>
</evidence>
<keyword evidence="6 16" id="KW-0963">Cytoplasm</keyword>
<evidence type="ECO:0000256" key="14">
    <source>
        <dbReference type="ARBA" id="ARBA00024146"/>
    </source>
</evidence>
<gene>
    <name evidence="19" type="ORF">A7U60_g6427</name>
</gene>
<evidence type="ECO:0000256" key="6">
    <source>
        <dbReference type="ARBA" id="ARBA00022490"/>
    </source>
</evidence>
<dbReference type="PANTHER" id="PTHR47669:SF1">
    <property type="entry name" value="PHOSPHATIDYLINOSITOL TRANSFER PROTEIN SFH5"/>
    <property type="match status" value="1"/>
</dbReference>
<comment type="cofactor">
    <cofactor evidence="1">
        <name>heme b</name>
        <dbReference type="ChEBI" id="CHEBI:60344"/>
    </cofactor>
</comment>
<name>A0A9Q5HV17_SANBA</name>
<proteinExistence type="inferred from homology"/>
<dbReference type="GO" id="GO:0043001">
    <property type="term" value="P:Golgi to plasma membrane protein transport"/>
    <property type="evidence" value="ECO:0007669"/>
    <property type="project" value="TreeGrafter"/>
</dbReference>
<dbReference type="PANTHER" id="PTHR47669">
    <property type="entry name" value="PHOSPHATIDYLINOSITOL TRANSFER PROTEIN SFH5"/>
    <property type="match status" value="1"/>
</dbReference>
<keyword evidence="5 16" id="KW-0813">Transport</keyword>